<evidence type="ECO:0000313" key="5">
    <source>
        <dbReference type="EMBL" id="GIZ48721.1"/>
    </source>
</evidence>
<feature type="region of interest" description="Disordered" evidence="1">
    <location>
        <begin position="805"/>
        <end position="829"/>
    </location>
</feature>
<feature type="region of interest" description="Disordered" evidence="1">
    <location>
        <begin position="515"/>
        <end position="537"/>
    </location>
</feature>
<keyword evidence="2" id="KW-0472">Membrane</keyword>
<feature type="compositionally biased region" description="Polar residues" evidence="1">
    <location>
        <begin position="571"/>
        <end position="594"/>
    </location>
</feature>
<dbReference type="OrthoDB" id="5385013at2759"/>
<feature type="region of interest" description="Disordered" evidence="1">
    <location>
        <begin position="663"/>
        <end position="761"/>
    </location>
</feature>
<sequence>MKRKLVAVIAAAIAVAEGRNWNVTIVANSTAGILNSICSPPFDMARGKRAQNKRESAAKSSETPQTVSLQTWPAINLQDPLYDIRERKDSVLEQFPEQSVQYVQTGAQILAARAGTCVQAVRGTFVLTIQWITSTYWWKRCAHRGIKPILAFLIWFTLCFGSLWFVLDSLLNATRVSAECSATTSTVFIPYTETITATAYPPTNSIEGAAVVSSSSLSTSYTTVSTITTIVSRTTTVTVEESSPAPPGLRSGAATVTATVFTTIQAARGSTAPSSLSSKSASYTFQVTSGSTVWLSGASPSSGASLNIATSFVTVVPVPLASASPSQLSAAGEGPRTKPLTTFTPPAYSSTTFSVSSAALTTTLTSTNYITRSLSRVSPPPSSRTGYTGINSVGWNTSSTQTAASTTEVASTLPPRFTKFTRVVYFGHDDITTSTSTQLVTATLGEAVLQTMSPAVNGSASSTSVDQQPITMTYTLGTSAFSYSTSIAFPTISGPSSSSASRVATMGTTVTNGTTVATSISGNTQTNRPTSSASDKFHQTIGATSRSASTTLLAYTAFSSSATSTKAADGEQTSQSGSTIAPTATSTDSIAKPNSTSLSSTVMSTLEFLSVLTSSENRATNAATSTSTGLGPSTTTPAFQGSTSITPSSVASSLTATATSISGGTVSSTVSAADRESSSTVRISAATATATASTSMTTAVPSTTRSDAVTTASGSSTDTSSTFRSAGTSSTGVAAPSSVSSSTSFTTSTHASTSSQRSLNASATGTITSSAINPASTCGEQGNFTMNFDDLPMFRPGSARLMKRQTTSWNATSSPNSGNGTSDITQQPPLSLRPYKHMLFSGGYVYAPPPIEPFAPASPPNVAVFLANGTGLKAGPAPPMSNDLESGEIADGPYHEGNPAFFFDAHSAALGCDSQTAPCTMEVTGYTWNNTVKDDVPTYSKNFTLPACESYRNCQLTTVEFPETFRNLSGIRMRAVRGSEPRTFFADDIKARWADSSCDAGKTRQNSM</sequence>
<evidence type="ECO:0000256" key="3">
    <source>
        <dbReference type="SAM" id="SignalP"/>
    </source>
</evidence>
<dbReference type="Proteomes" id="UP000825890">
    <property type="component" value="Unassembled WGS sequence"/>
</dbReference>
<dbReference type="AlphaFoldDB" id="A0A9P3FIM3"/>
<feature type="transmembrane region" description="Helical" evidence="2">
    <location>
        <begin position="150"/>
        <end position="167"/>
    </location>
</feature>
<evidence type="ECO:0000313" key="6">
    <source>
        <dbReference type="Proteomes" id="UP000825890"/>
    </source>
</evidence>
<comment type="caution">
    <text evidence="5">The sequence shown here is derived from an EMBL/GenBank/DDBJ whole genome shotgun (WGS) entry which is preliminary data.</text>
</comment>
<proteinExistence type="predicted"/>
<feature type="compositionally biased region" description="Low complexity" evidence="1">
    <location>
        <begin position="663"/>
        <end position="755"/>
    </location>
</feature>
<keyword evidence="6" id="KW-1185">Reference proteome</keyword>
<protein>
    <recommendedName>
        <fullName evidence="4">DUF7371 domain-containing protein</fullName>
    </recommendedName>
</protein>
<evidence type="ECO:0000256" key="1">
    <source>
        <dbReference type="SAM" id="MobiDB-lite"/>
    </source>
</evidence>
<reference evidence="5 6" key="1">
    <citation type="submission" date="2021-01" db="EMBL/GenBank/DDBJ databases">
        <title>Cercospora kikuchii MAFF 305040 whole genome shotgun sequence.</title>
        <authorList>
            <person name="Kashiwa T."/>
            <person name="Suzuki T."/>
        </authorList>
    </citation>
    <scope>NUCLEOTIDE SEQUENCE [LARGE SCALE GENOMIC DNA]</scope>
    <source>
        <strain evidence="5 6">MAFF 305040</strain>
    </source>
</reference>
<feature type="compositionally biased region" description="Polar residues" evidence="1">
    <location>
        <begin position="519"/>
        <end position="534"/>
    </location>
</feature>
<dbReference type="Pfam" id="PF24086">
    <property type="entry name" value="DUF7371"/>
    <property type="match status" value="1"/>
</dbReference>
<feature type="domain" description="DUF7371" evidence="4">
    <location>
        <begin position="780"/>
        <end position="1004"/>
    </location>
</feature>
<name>A0A9P3FIM3_9PEZI</name>
<dbReference type="GeneID" id="68297346"/>
<feature type="chain" id="PRO_5040174370" description="DUF7371 domain-containing protein" evidence="3">
    <location>
        <begin position="19"/>
        <end position="1008"/>
    </location>
</feature>
<keyword evidence="2" id="KW-0812">Transmembrane</keyword>
<dbReference type="InterPro" id="IPR055795">
    <property type="entry name" value="DUF7371"/>
</dbReference>
<dbReference type="RefSeq" id="XP_044663208.1">
    <property type="nucleotide sequence ID" value="XM_044807273.1"/>
</dbReference>
<feature type="signal peptide" evidence="3">
    <location>
        <begin position="1"/>
        <end position="18"/>
    </location>
</feature>
<keyword evidence="2" id="KW-1133">Transmembrane helix</keyword>
<feature type="region of interest" description="Disordered" evidence="1">
    <location>
        <begin position="564"/>
        <end position="597"/>
    </location>
</feature>
<gene>
    <name evidence="5" type="ORF">CKM354_001177100</name>
</gene>
<feature type="region of interest" description="Disordered" evidence="1">
    <location>
        <begin position="620"/>
        <end position="647"/>
    </location>
</feature>
<keyword evidence="3" id="KW-0732">Signal</keyword>
<evidence type="ECO:0000259" key="4">
    <source>
        <dbReference type="Pfam" id="PF24086"/>
    </source>
</evidence>
<dbReference type="EMBL" id="BOLY01000008">
    <property type="protein sequence ID" value="GIZ48721.1"/>
    <property type="molecule type" value="Genomic_DNA"/>
</dbReference>
<accession>A0A9P3FIM3</accession>
<organism evidence="5 6">
    <name type="scientific">Cercospora kikuchii</name>
    <dbReference type="NCBI Taxonomy" id="84275"/>
    <lineage>
        <taxon>Eukaryota</taxon>
        <taxon>Fungi</taxon>
        <taxon>Dikarya</taxon>
        <taxon>Ascomycota</taxon>
        <taxon>Pezizomycotina</taxon>
        <taxon>Dothideomycetes</taxon>
        <taxon>Dothideomycetidae</taxon>
        <taxon>Mycosphaerellales</taxon>
        <taxon>Mycosphaerellaceae</taxon>
        <taxon>Cercospora</taxon>
    </lineage>
</organism>
<evidence type="ECO:0000256" key="2">
    <source>
        <dbReference type="SAM" id="Phobius"/>
    </source>
</evidence>